<dbReference type="RefSeq" id="WP_160953996.1">
    <property type="nucleotide sequence ID" value="NZ_WWEQ01000061.1"/>
</dbReference>
<proteinExistence type="predicted"/>
<sequence>MIAKRTIRNDGFLKPAYRITKRVARLMSKKPGKYIITLTPDYARQTKTTFTVKR</sequence>
<accession>A0A6N9H9Y7</accession>
<dbReference type="Proteomes" id="UP000469215">
    <property type="component" value="Unassembled WGS sequence"/>
</dbReference>
<evidence type="ECO:0000313" key="2">
    <source>
        <dbReference type="Proteomes" id="UP000469215"/>
    </source>
</evidence>
<reference evidence="1 2" key="1">
    <citation type="submission" date="2020-01" db="EMBL/GenBank/DDBJ databases">
        <authorList>
            <person name="Deng T."/>
        </authorList>
    </citation>
    <scope>NUCLEOTIDE SEQUENCE [LARGE SCALE GENOMIC DNA]</scope>
    <source>
        <strain evidence="1 2">5221</strain>
    </source>
</reference>
<gene>
    <name evidence="1" type="ORF">GSY69_11570</name>
</gene>
<dbReference type="AlphaFoldDB" id="A0A6N9H9Y7"/>
<comment type="caution">
    <text evidence="1">The sequence shown here is derived from an EMBL/GenBank/DDBJ whole genome shotgun (WGS) entry which is preliminary data.</text>
</comment>
<organism evidence="1 2">
    <name type="scientific">Brevibacterium rongguiense</name>
    <dbReference type="NCBI Taxonomy" id="2695267"/>
    <lineage>
        <taxon>Bacteria</taxon>
        <taxon>Bacillati</taxon>
        <taxon>Actinomycetota</taxon>
        <taxon>Actinomycetes</taxon>
        <taxon>Micrococcales</taxon>
        <taxon>Brevibacteriaceae</taxon>
        <taxon>Brevibacterium</taxon>
    </lineage>
</organism>
<protein>
    <submittedName>
        <fullName evidence="1">Uncharacterized protein</fullName>
    </submittedName>
</protein>
<keyword evidence="2" id="KW-1185">Reference proteome</keyword>
<name>A0A6N9H9Y7_9MICO</name>
<evidence type="ECO:0000313" key="1">
    <source>
        <dbReference type="EMBL" id="MYM20581.1"/>
    </source>
</evidence>
<dbReference type="EMBL" id="WWEQ01000061">
    <property type="protein sequence ID" value="MYM20581.1"/>
    <property type="molecule type" value="Genomic_DNA"/>
</dbReference>